<dbReference type="EMBL" id="UINC01094952">
    <property type="protein sequence ID" value="SVC50632.1"/>
    <property type="molecule type" value="Genomic_DNA"/>
</dbReference>
<dbReference type="Pfam" id="PF02311">
    <property type="entry name" value="AraC_binding"/>
    <property type="match status" value="1"/>
</dbReference>
<evidence type="ECO:0000313" key="3">
    <source>
        <dbReference type="EMBL" id="SVC50632.1"/>
    </source>
</evidence>
<dbReference type="GO" id="GO:0003677">
    <property type="term" value="F:DNA binding"/>
    <property type="evidence" value="ECO:0007669"/>
    <property type="project" value="UniProtKB-KW"/>
</dbReference>
<organism evidence="3">
    <name type="scientific">marine metagenome</name>
    <dbReference type="NCBI Taxonomy" id="408172"/>
    <lineage>
        <taxon>unclassified sequences</taxon>
        <taxon>metagenomes</taxon>
        <taxon>ecological metagenomes</taxon>
    </lineage>
</organism>
<dbReference type="SUPFAM" id="SSF51215">
    <property type="entry name" value="Regulatory protein AraC"/>
    <property type="match status" value="1"/>
</dbReference>
<name>A0A382MT26_9ZZZZ</name>
<protein>
    <recommendedName>
        <fullName evidence="2">AraC-type arabinose-binding/dimerisation domain-containing protein</fullName>
    </recommendedName>
</protein>
<dbReference type="InterPro" id="IPR003313">
    <property type="entry name" value="AraC-bd"/>
</dbReference>
<gene>
    <name evidence="3" type="ORF">METZ01_LOCUS303486</name>
</gene>
<feature type="domain" description="AraC-type arabinose-binding/dimerisation" evidence="2">
    <location>
        <begin position="8"/>
        <end position="61"/>
    </location>
</feature>
<sequence length="67" mass="7250">NNAAAIRNGTTHELEPGDVFVIPAGTGHQFTKIDDHITYLMIRVDPDKVIPSMDAAASQAYLIENGQ</sequence>
<feature type="non-terminal residue" evidence="3">
    <location>
        <position position="1"/>
    </location>
</feature>
<dbReference type="GO" id="GO:0006355">
    <property type="term" value="P:regulation of DNA-templated transcription"/>
    <property type="evidence" value="ECO:0007669"/>
    <property type="project" value="InterPro"/>
</dbReference>
<evidence type="ECO:0000256" key="1">
    <source>
        <dbReference type="ARBA" id="ARBA00023125"/>
    </source>
</evidence>
<reference evidence="3" key="1">
    <citation type="submission" date="2018-05" db="EMBL/GenBank/DDBJ databases">
        <authorList>
            <person name="Lanie J.A."/>
            <person name="Ng W.-L."/>
            <person name="Kazmierczak K.M."/>
            <person name="Andrzejewski T.M."/>
            <person name="Davidsen T.M."/>
            <person name="Wayne K.J."/>
            <person name="Tettelin H."/>
            <person name="Glass J.I."/>
            <person name="Rusch D."/>
            <person name="Podicherti R."/>
            <person name="Tsui H.-C.T."/>
            <person name="Winkler M.E."/>
        </authorList>
    </citation>
    <scope>NUCLEOTIDE SEQUENCE</scope>
</reference>
<proteinExistence type="predicted"/>
<dbReference type="AlphaFoldDB" id="A0A382MT26"/>
<accession>A0A382MT26</accession>
<keyword evidence="1" id="KW-0238">DNA-binding</keyword>
<dbReference type="InterPro" id="IPR037923">
    <property type="entry name" value="HTH-like"/>
</dbReference>
<evidence type="ECO:0000259" key="2">
    <source>
        <dbReference type="Pfam" id="PF02311"/>
    </source>
</evidence>
<dbReference type="Gene3D" id="2.60.120.10">
    <property type="entry name" value="Jelly Rolls"/>
    <property type="match status" value="1"/>
</dbReference>
<dbReference type="InterPro" id="IPR014710">
    <property type="entry name" value="RmlC-like_jellyroll"/>
</dbReference>